<dbReference type="PIRSF" id="PIRSF014899">
    <property type="entry name" value="UCP014899"/>
    <property type="match status" value="1"/>
</dbReference>
<evidence type="ECO:0000259" key="1">
    <source>
        <dbReference type="Pfam" id="PF10021"/>
    </source>
</evidence>
<dbReference type="PANTHER" id="PTHR35596:SF1">
    <property type="entry name" value="MICROBIAL-TYPE PARG CATALYTIC DOMAIN-CONTAINING PROTEIN"/>
    <property type="match status" value="1"/>
</dbReference>
<dbReference type="Proteomes" id="UP000253426">
    <property type="component" value="Unassembled WGS sequence"/>
</dbReference>
<dbReference type="InterPro" id="IPR019261">
    <property type="entry name" value="PARG_cat_microbial"/>
</dbReference>
<dbReference type="Gene3D" id="3.40.220.10">
    <property type="entry name" value="Leucine Aminopeptidase, subunit E, domain 1"/>
    <property type="match status" value="1"/>
</dbReference>
<dbReference type="RefSeq" id="WP_113960839.1">
    <property type="nucleotide sequence ID" value="NZ_QNRR01000010.1"/>
</dbReference>
<gene>
    <name evidence="2" type="ORF">DES53_11098</name>
</gene>
<sequence length="280" mass="30073">MITKRSARASLAEETLRLVEQGEYTSSNGKVVDLAESVSRSVRGTVSISPEEVLEVARAGEAKSVIEVTSESTLQALIRLQSEGAPGLACLNFASAKNAGGGFLGGSQAQEESLARSSALYPCLTSVPRYYETNRACRSGLYTDWMIWSPEVPFFRDDDGALLDVPVLASVITAPAPNAGAVAKNQPHELPMVEPTLRRRAERVLQLAASRGVQTFVLGAWGCGVFHNDPRMVAGVFADLIREGAAFANVFPRFVFAIYDTTSSGEVRRAFDIVIPQTSS</sequence>
<feature type="domain" description="Microbial-type PARG catalytic" evidence="1">
    <location>
        <begin position="12"/>
        <end position="157"/>
    </location>
</feature>
<dbReference type="InterPro" id="IPR043472">
    <property type="entry name" value="Macro_dom-like"/>
</dbReference>
<organism evidence="2 3">
    <name type="scientific">Roseimicrobium gellanilyticum</name>
    <dbReference type="NCBI Taxonomy" id="748857"/>
    <lineage>
        <taxon>Bacteria</taxon>
        <taxon>Pseudomonadati</taxon>
        <taxon>Verrucomicrobiota</taxon>
        <taxon>Verrucomicrobiia</taxon>
        <taxon>Verrucomicrobiales</taxon>
        <taxon>Verrucomicrobiaceae</taxon>
        <taxon>Roseimicrobium</taxon>
    </lineage>
</organism>
<dbReference type="Pfam" id="PF10021">
    <property type="entry name" value="PARG_cat_microb"/>
    <property type="match status" value="1"/>
</dbReference>
<name>A0A366HBQ3_9BACT</name>
<dbReference type="EMBL" id="QNRR01000010">
    <property type="protein sequence ID" value="RBP39074.1"/>
    <property type="molecule type" value="Genomic_DNA"/>
</dbReference>
<keyword evidence="3" id="KW-1185">Reference proteome</keyword>
<dbReference type="OrthoDB" id="9806181at2"/>
<protein>
    <submittedName>
        <fullName evidence="2">Uncharacterized protein (TIGR02452 family)</fullName>
    </submittedName>
</protein>
<dbReference type="PANTHER" id="PTHR35596">
    <property type="entry name" value="DUF2263 DOMAIN-CONTAINING PROTEIN"/>
    <property type="match status" value="1"/>
</dbReference>
<dbReference type="InterPro" id="IPR012664">
    <property type="entry name" value="CHP02452"/>
</dbReference>
<evidence type="ECO:0000313" key="3">
    <source>
        <dbReference type="Proteomes" id="UP000253426"/>
    </source>
</evidence>
<reference evidence="2 3" key="1">
    <citation type="submission" date="2018-06" db="EMBL/GenBank/DDBJ databases">
        <title>Genomic Encyclopedia of Type Strains, Phase IV (KMG-IV): sequencing the most valuable type-strain genomes for metagenomic binning, comparative biology and taxonomic classification.</title>
        <authorList>
            <person name="Goeker M."/>
        </authorList>
    </citation>
    <scope>NUCLEOTIDE SEQUENCE [LARGE SCALE GENOMIC DNA]</scope>
    <source>
        <strain evidence="2 3">DSM 25532</strain>
    </source>
</reference>
<dbReference type="NCBIfam" id="TIGR02452">
    <property type="entry name" value="TIGR02452 family protein"/>
    <property type="match status" value="1"/>
</dbReference>
<proteinExistence type="predicted"/>
<dbReference type="AlphaFoldDB" id="A0A366HBQ3"/>
<dbReference type="SUPFAM" id="SSF52949">
    <property type="entry name" value="Macro domain-like"/>
    <property type="match status" value="1"/>
</dbReference>
<accession>A0A366HBQ3</accession>
<comment type="caution">
    <text evidence="2">The sequence shown here is derived from an EMBL/GenBank/DDBJ whole genome shotgun (WGS) entry which is preliminary data.</text>
</comment>
<evidence type="ECO:0000313" key="2">
    <source>
        <dbReference type="EMBL" id="RBP39074.1"/>
    </source>
</evidence>